<dbReference type="InterPro" id="IPR000673">
    <property type="entry name" value="Sig_transdc_resp-reg_Me-estase"/>
</dbReference>
<evidence type="ECO:0000313" key="10">
    <source>
        <dbReference type="EMBL" id="TGK09040.1"/>
    </source>
</evidence>
<dbReference type="EC" id="3.5.1.44" evidence="5"/>
<comment type="catalytic activity">
    <reaction evidence="5">
        <text>L-glutaminyl-[protein] + H2O = L-glutamyl-[protein] + NH4(+)</text>
        <dbReference type="Rhea" id="RHEA:16441"/>
        <dbReference type="Rhea" id="RHEA-COMP:10207"/>
        <dbReference type="Rhea" id="RHEA-COMP:10208"/>
        <dbReference type="ChEBI" id="CHEBI:15377"/>
        <dbReference type="ChEBI" id="CHEBI:28938"/>
        <dbReference type="ChEBI" id="CHEBI:29973"/>
        <dbReference type="ChEBI" id="CHEBI:30011"/>
        <dbReference type="EC" id="3.5.1.44"/>
    </reaction>
</comment>
<keyword evidence="3 5" id="KW-0378">Hydrolase</keyword>
<evidence type="ECO:0000256" key="3">
    <source>
        <dbReference type="ARBA" id="ARBA00022801"/>
    </source>
</evidence>
<dbReference type="GO" id="GO:0000156">
    <property type="term" value="F:phosphorelay response regulator activity"/>
    <property type="evidence" value="ECO:0007669"/>
    <property type="project" value="InterPro"/>
</dbReference>
<keyword evidence="5 7" id="KW-0597">Phosphoprotein</keyword>
<dbReference type="EC" id="3.1.1.61" evidence="5"/>
<dbReference type="RefSeq" id="WP_135768726.1">
    <property type="nucleotide sequence ID" value="NZ_RQET01000009.1"/>
</dbReference>
<dbReference type="GO" id="GO:0032259">
    <property type="term" value="P:methylation"/>
    <property type="evidence" value="ECO:0007669"/>
    <property type="project" value="UniProtKB-KW"/>
</dbReference>
<keyword evidence="11" id="KW-1185">Reference proteome</keyword>
<evidence type="ECO:0000256" key="6">
    <source>
        <dbReference type="PROSITE-ProRule" id="PRU00050"/>
    </source>
</evidence>
<feature type="active site" evidence="5 6">
    <location>
        <position position="179"/>
    </location>
</feature>
<feature type="domain" description="Response regulatory" evidence="8">
    <location>
        <begin position="15"/>
        <end position="133"/>
    </location>
</feature>
<comment type="PTM">
    <text evidence="5">Phosphorylated by CheA. Phosphorylation of the N-terminal regulatory domain activates the methylesterase activity.</text>
</comment>
<keyword evidence="10" id="KW-0489">Methyltransferase</keyword>
<evidence type="ECO:0000256" key="4">
    <source>
        <dbReference type="ARBA" id="ARBA00048267"/>
    </source>
</evidence>
<accession>A0A4R9GCX6</accession>
<dbReference type="PROSITE" id="PS50122">
    <property type="entry name" value="CHEB"/>
    <property type="match status" value="1"/>
</dbReference>
<dbReference type="NCBIfam" id="NF001965">
    <property type="entry name" value="PRK00742.1"/>
    <property type="match status" value="1"/>
</dbReference>
<evidence type="ECO:0000256" key="5">
    <source>
        <dbReference type="HAMAP-Rule" id="MF_00099"/>
    </source>
</evidence>
<evidence type="ECO:0000259" key="9">
    <source>
        <dbReference type="PROSITE" id="PS50122"/>
    </source>
</evidence>
<comment type="catalytic activity">
    <reaction evidence="4 5">
        <text>[protein]-L-glutamate 5-O-methyl ester + H2O = L-glutamyl-[protein] + methanol + H(+)</text>
        <dbReference type="Rhea" id="RHEA:23236"/>
        <dbReference type="Rhea" id="RHEA-COMP:10208"/>
        <dbReference type="Rhea" id="RHEA-COMP:10311"/>
        <dbReference type="ChEBI" id="CHEBI:15377"/>
        <dbReference type="ChEBI" id="CHEBI:15378"/>
        <dbReference type="ChEBI" id="CHEBI:17790"/>
        <dbReference type="ChEBI" id="CHEBI:29973"/>
        <dbReference type="ChEBI" id="CHEBI:82795"/>
        <dbReference type="EC" id="3.1.1.61"/>
    </reaction>
</comment>
<dbReference type="OrthoDB" id="9793421at2"/>
<feature type="domain" description="CheB-type methylesterase" evidence="9">
    <location>
        <begin position="167"/>
        <end position="360"/>
    </location>
</feature>
<dbReference type="SUPFAM" id="SSF52738">
    <property type="entry name" value="Methylesterase CheB, C-terminal domain"/>
    <property type="match status" value="1"/>
</dbReference>
<evidence type="ECO:0000256" key="2">
    <source>
        <dbReference type="ARBA" id="ARBA00022500"/>
    </source>
</evidence>
<sequence length="363" mass="39309">MGFPLEDSLEKKRIRVLAVDDSLVYRNLLRSAFSQDPEIEFLGAAIDGKFALPKIAHLKPDFVVLDVEMPEMDGLTTLREIRSQFPATKVIMLSSLTMEGAKVTLKAMEMGALDFVSKPDGVTAGGEKISEALVSLIEKVKALYSKNGINKPVQVVQRQNEISFRAPKRKYSICAIGISTGGPIALRELLSKIPSDLNGTIVIAQHMPPVFTNYLAENLRSSTALGIKEVEDGELLKKRAVYIAPGGKQLEILQSPEGPIARVTAGPQEELCKPSVNILFRSIAKNFSNESIGVIMTGMGEDGYLGLKAMRETGSFLLAQSQESCLVFGMPSRPVNEGLIDEISDISGIAEKISALMGWGAVV</sequence>
<dbReference type="Gene3D" id="3.40.50.180">
    <property type="entry name" value="Methylesterase CheB, C-terminal domain"/>
    <property type="match status" value="1"/>
</dbReference>
<reference evidence="10" key="1">
    <citation type="journal article" date="2019" name="PLoS Negl. Trop. Dis.">
        <title>Revisiting the worldwide diversity of Leptospira species in the environment.</title>
        <authorList>
            <person name="Vincent A.T."/>
            <person name="Schiettekatte O."/>
            <person name="Bourhy P."/>
            <person name="Veyrier F.J."/>
            <person name="Picardeau M."/>
        </authorList>
    </citation>
    <scope>NUCLEOTIDE SEQUENCE [LARGE SCALE GENOMIC DNA]</scope>
    <source>
        <strain evidence="10">SSW15</strain>
    </source>
</reference>
<dbReference type="PROSITE" id="PS50110">
    <property type="entry name" value="RESPONSE_REGULATORY"/>
    <property type="match status" value="1"/>
</dbReference>
<comment type="domain">
    <text evidence="5">Contains a C-terminal catalytic domain, and an N-terminal region which modulates catalytic activity.</text>
</comment>
<dbReference type="CDD" id="cd17541">
    <property type="entry name" value="REC_CheB-like"/>
    <property type="match status" value="1"/>
</dbReference>
<organism evidence="10 11">
    <name type="scientific">Leptospira fletcheri</name>
    <dbReference type="NCBI Taxonomy" id="2484981"/>
    <lineage>
        <taxon>Bacteria</taxon>
        <taxon>Pseudomonadati</taxon>
        <taxon>Spirochaetota</taxon>
        <taxon>Spirochaetia</taxon>
        <taxon>Leptospirales</taxon>
        <taxon>Leptospiraceae</taxon>
        <taxon>Leptospira</taxon>
    </lineage>
</organism>
<dbReference type="EMBL" id="RQET01000009">
    <property type="protein sequence ID" value="TGK09040.1"/>
    <property type="molecule type" value="Genomic_DNA"/>
</dbReference>
<dbReference type="Proteomes" id="UP000298458">
    <property type="component" value="Unassembled WGS sequence"/>
</dbReference>
<comment type="function">
    <text evidence="5">Involved in chemotaxis. Part of a chemotaxis signal transduction system that modulates chemotaxis in response to various stimuli. Catalyzes the demethylation of specific methylglutamate residues introduced into the chemoreceptors (methyl-accepting chemotaxis proteins or MCP) by CheR. Also mediates the irreversible deamidation of specific glutamine residues to glutamic acid.</text>
</comment>
<dbReference type="HAMAP" id="MF_00099">
    <property type="entry name" value="CheB_chemtxs"/>
    <property type="match status" value="1"/>
</dbReference>
<evidence type="ECO:0000256" key="7">
    <source>
        <dbReference type="PROSITE-ProRule" id="PRU00169"/>
    </source>
</evidence>
<protein>
    <recommendedName>
        <fullName evidence="5">Protein-glutamate methylesterase/protein-glutamine glutaminase</fullName>
        <ecNumber evidence="5">3.1.1.61</ecNumber>
        <ecNumber evidence="5">3.5.1.44</ecNumber>
    </recommendedName>
</protein>
<comment type="caution">
    <text evidence="10">The sequence shown here is derived from an EMBL/GenBank/DDBJ whole genome shotgun (WGS) entry which is preliminary data.</text>
</comment>
<feature type="active site" evidence="5 6">
    <location>
        <position position="206"/>
    </location>
</feature>
<keyword evidence="1 5" id="KW-0963">Cytoplasm</keyword>
<feature type="modified residue" description="4-aspartylphosphate" evidence="5 7">
    <location>
        <position position="66"/>
    </location>
</feature>
<dbReference type="PANTHER" id="PTHR42872:SF6">
    <property type="entry name" value="PROTEIN-GLUTAMATE METHYLESTERASE_PROTEIN-GLUTAMINE GLUTAMINASE"/>
    <property type="match status" value="1"/>
</dbReference>
<dbReference type="GO" id="GO:0005737">
    <property type="term" value="C:cytoplasm"/>
    <property type="evidence" value="ECO:0007669"/>
    <property type="project" value="UniProtKB-SubCell"/>
</dbReference>
<name>A0A4R9GCX6_9LEPT</name>
<dbReference type="CDD" id="cd16432">
    <property type="entry name" value="CheB_Rec"/>
    <property type="match status" value="1"/>
</dbReference>
<comment type="subcellular location">
    <subcellularLocation>
        <location evidence="5">Cytoplasm</location>
    </subcellularLocation>
</comment>
<keyword evidence="10" id="KW-0808">Transferase</keyword>
<dbReference type="GO" id="GO:0006935">
    <property type="term" value="P:chemotaxis"/>
    <property type="evidence" value="ECO:0007669"/>
    <property type="project" value="UniProtKB-UniRule"/>
</dbReference>
<dbReference type="InterPro" id="IPR011006">
    <property type="entry name" value="CheY-like_superfamily"/>
</dbReference>
<dbReference type="Gene3D" id="3.40.50.2300">
    <property type="match status" value="1"/>
</dbReference>
<evidence type="ECO:0000256" key="1">
    <source>
        <dbReference type="ARBA" id="ARBA00022490"/>
    </source>
</evidence>
<dbReference type="SMART" id="SM00448">
    <property type="entry name" value="REC"/>
    <property type="match status" value="1"/>
</dbReference>
<dbReference type="InterPro" id="IPR035909">
    <property type="entry name" value="CheB_C"/>
</dbReference>
<comment type="similarity">
    <text evidence="5">Belongs to the CheB family.</text>
</comment>
<proteinExistence type="inferred from homology"/>
<dbReference type="InterPro" id="IPR001789">
    <property type="entry name" value="Sig_transdc_resp-reg_receiver"/>
</dbReference>
<gene>
    <name evidence="5 10" type="primary">cheB</name>
    <name evidence="10" type="ORF">EHO60_13560</name>
</gene>
<dbReference type="GO" id="GO:0008168">
    <property type="term" value="F:methyltransferase activity"/>
    <property type="evidence" value="ECO:0007669"/>
    <property type="project" value="UniProtKB-KW"/>
</dbReference>
<dbReference type="InterPro" id="IPR008248">
    <property type="entry name" value="CheB-like"/>
</dbReference>
<dbReference type="PIRSF" id="PIRSF000876">
    <property type="entry name" value="RR_chemtxs_CheB"/>
    <property type="match status" value="1"/>
</dbReference>
<dbReference type="GO" id="GO:0050568">
    <property type="term" value="F:protein-glutamine glutaminase activity"/>
    <property type="evidence" value="ECO:0007669"/>
    <property type="project" value="UniProtKB-UniRule"/>
</dbReference>
<dbReference type="AlphaFoldDB" id="A0A4R9GCX6"/>
<dbReference type="Pfam" id="PF00072">
    <property type="entry name" value="Response_reg"/>
    <property type="match status" value="1"/>
</dbReference>
<evidence type="ECO:0000313" key="11">
    <source>
        <dbReference type="Proteomes" id="UP000298458"/>
    </source>
</evidence>
<dbReference type="PANTHER" id="PTHR42872">
    <property type="entry name" value="PROTEIN-GLUTAMATE METHYLESTERASE/PROTEIN-GLUTAMINE GLUTAMINASE"/>
    <property type="match status" value="1"/>
</dbReference>
<dbReference type="SUPFAM" id="SSF52172">
    <property type="entry name" value="CheY-like"/>
    <property type="match status" value="1"/>
</dbReference>
<keyword evidence="2 5" id="KW-0145">Chemotaxis</keyword>
<dbReference type="GO" id="GO:0008984">
    <property type="term" value="F:protein-glutamate methylesterase activity"/>
    <property type="evidence" value="ECO:0007669"/>
    <property type="project" value="UniProtKB-UniRule"/>
</dbReference>
<feature type="active site" evidence="5 6">
    <location>
        <position position="302"/>
    </location>
</feature>
<dbReference type="Pfam" id="PF01339">
    <property type="entry name" value="CheB_methylest"/>
    <property type="match status" value="1"/>
</dbReference>
<evidence type="ECO:0000259" key="8">
    <source>
        <dbReference type="PROSITE" id="PS50110"/>
    </source>
</evidence>